<evidence type="ECO:0000256" key="1">
    <source>
        <dbReference type="SAM" id="MobiDB-lite"/>
    </source>
</evidence>
<comment type="caution">
    <text evidence="3">The sequence shown here is derived from an EMBL/GenBank/DDBJ whole genome shotgun (WGS) entry which is preliminary data.</text>
</comment>
<evidence type="ECO:0000259" key="2">
    <source>
        <dbReference type="Pfam" id="PF12697"/>
    </source>
</evidence>
<accession>A0A9W7F6S4</accession>
<evidence type="ECO:0000313" key="4">
    <source>
        <dbReference type="Proteomes" id="UP001165160"/>
    </source>
</evidence>
<dbReference type="Gene3D" id="3.40.50.1820">
    <property type="entry name" value="alpha/beta hydrolase"/>
    <property type="match status" value="1"/>
</dbReference>
<name>A0A9W7F6S4_9STRA</name>
<reference evidence="4" key="1">
    <citation type="journal article" date="2023" name="Commun. Biol.">
        <title>Genome analysis of Parmales, the sister group of diatoms, reveals the evolutionary specialization of diatoms from phago-mixotrophs to photoautotrophs.</title>
        <authorList>
            <person name="Ban H."/>
            <person name="Sato S."/>
            <person name="Yoshikawa S."/>
            <person name="Yamada K."/>
            <person name="Nakamura Y."/>
            <person name="Ichinomiya M."/>
            <person name="Sato N."/>
            <person name="Blanc-Mathieu R."/>
            <person name="Endo H."/>
            <person name="Kuwata A."/>
            <person name="Ogata H."/>
        </authorList>
    </citation>
    <scope>NUCLEOTIDE SEQUENCE [LARGE SCALE GENOMIC DNA]</scope>
    <source>
        <strain evidence="4">NIES 3699</strain>
    </source>
</reference>
<keyword evidence="4" id="KW-1185">Reference proteome</keyword>
<dbReference type="InterPro" id="IPR000073">
    <property type="entry name" value="AB_hydrolase_1"/>
</dbReference>
<organism evidence="3 4">
    <name type="scientific">Triparma verrucosa</name>
    <dbReference type="NCBI Taxonomy" id="1606542"/>
    <lineage>
        <taxon>Eukaryota</taxon>
        <taxon>Sar</taxon>
        <taxon>Stramenopiles</taxon>
        <taxon>Ochrophyta</taxon>
        <taxon>Bolidophyceae</taxon>
        <taxon>Parmales</taxon>
        <taxon>Triparmaceae</taxon>
        <taxon>Triparma</taxon>
    </lineage>
</organism>
<dbReference type="Proteomes" id="UP001165160">
    <property type="component" value="Unassembled WGS sequence"/>
</dbReference>
<dbReference type="EMBL" id="BRXX01000331">
    <property type="protein sequence ID" value="GMI05485.1"/>
    <property type="molecule type" value="Genomic_DNA"/>
</dbReference>
<gene>
    <name evidence="3" type="ORF">TrVE_jg4592</name>
</gene>
<feature type="region of interest" description="Disordered" evidence="1">
    <location>
        <begin position="1"/>
        <end position="20"/>
    </location>
</feature>
<feature type="domain" description="AB hydrolase-1" evidence="2">
    <location>
        <begin position="101"/>
        <end position="346"/>
    </location>
</feature>
<evidence type="ECO:0000313" key="3">
    <source>
        <dbReference type="EMBL" id="GMI05485.1"/>
    </source>
</evidence>
<sequence>MTLNKPVWANNHDSDSEDENDYDGYNANRGYWAYSCELMRRWFCRFCQRKKRANVSQMVLVILAFASIAQSYEVQFHTHAGRKMAYRYVAATTPTPAVANILCIHPVGIGISSWFFDKLNADLPSCNVLSPDLRGCGDSEAFVPEEDGMFFPLDWTRQVEELCKELSWGESLPVVILAQGGIAPVALQLGHRGKLENIQRIILTSPPTYETLTKPISADEYGLNYNILTFPGLKQIFTRILMNRGAIKFFSNLFLFSQSADEDFLSKASRDAEQLWRINPVFAFNAGALITRSWEEEIESCGKLGLVIISGEKETEERRLGRDFGSNCTNVILEDGLNVIPWEQSRALASIIMNE</sequence>
<dbReference type="InterPro" id="IPR029058">
    <property type="entry name" value="AB_hydrolase_fold"/>
</dbReference>
<dbReference type="SUPFAM" id="SSF53474">
    <property type="entry name" value="alpha/beta-Hydrolases"/>
    <property type="match status" value="1"/>
</dbReference>
<proteinExistence type="predicted"/>
<dbReference type="AlphaFoldDB" id="A0A9W7F6S4"/>
<protein>
    <recommendedName>
        <fullName evidence="2">AB hydrolase-1 domain-containing protein</fullName>
    </recommendedName>
</protein>
<dbReference type="Pfam" id="PF12697">
    <property type="entry name" value="Abhydrolase_6"/>
    <property type="match status" value="1"/>
</dbReference>